<name>A0ABX5B2R1_9SPIR</name>
<dbReference type="RefSeq" id="WP_104618844.1">
    <property type="nucleotide sequence ID" value="NZ_JJMJ01000172.1"/>
</dbReference>
<gene>
    <name evidence="1" type="ORF">DJ52_10720</name>
</gene>
<reference evidence="1 2" key="1">
    <citation type="submission" date="2014-04" db="EMBL/GenBank/DDBJ databases">
        <title>Whole genome sequence of 'Brachyspira hampsonii' D13-03603F2.</title>
        <authorList>
            <person name="Patterson A.H."/>
            <person name="Chaban B."/>
            <person name="Fernando C."/>
            <person name="Harding J.C."/>
            <person name="Hill J.E."/>
        </authorList>
    </citation>
    <scope>NUCLEOTIDE SEQUENCE [LARGE SCALE GENOMIC DNA]</scope>
    <source>
        <strain evidence="1 2">D13-03603F2</strain>
    </source>
</reference>
<protein>
    <submittedName>
        <fullName evidence="1">Uncharacterized protein</fullName>
    </submittedName>
</protein>
<comment type="caution">
    <text evidence="1">The sequence shown here is derived from an EMBL/GenBank/DDBJ whole genome shotgun (WGS) entry which is preliminary data.</text>
</comment>
<accession>A0ABX5B2R1</accession>
<sequence>MKWTNKGHEFDEIGKVFEKNKDLLFLGNIEKAKKMKECLSFLGANIYIPEIEYNPKKKDLFGFNLKKHINSSGTSLDNKTILVFGYHNIFKKFLLKKGLKEELNFFLISIDNDNDFREYENNFFVKYLSIFAVYAYDKVYIPSNNIVTTTVCNLNCTECLNYNPYNKN</sequence>
<dbReference type="EMBL" id="JJMJ01000172">
    <property type="protein sequence ID" value="PPS21458.1"/>
    <property type="molecule type" value="Genomic_DNA"/>
</dbReference>
<organism evidence="1 2">
    <name type="scientific">Brachyspira murdochii</name>
    <dbReference type="NCBI Taxonomy" id="84378"/>
    <lineage>
        <taxon>Bacteria</taxon>
        <taxon>Pseudomonadati</taxon>
        <taxon>Spirochaetota</taxon>
        <taxon>Spirochaetia</taxon>
        <taxon>Brachyspirales</taxon>
        <taxon>Brachyspiraceae</taxon>
        <taxon>Brachyspira</taxon>
    </lineage>
</organism>
<keyword evidence="2" id="KW-1185">Reference proteome</keyword>
<dbReference type="Proteomes" id="UP000238924">
    <property type="component" value="Unassembled WGS sequence"/>
</dbReference>
<evidence type="ECO:0000313" key="2">
    <source>
        <dbReference type="Proteomes" id="UP000238924"/>
    </source>
</evidence>
<proteinExistence type="predicted"/>
<evidence type="ECO:0000313" key="1">
    <source>
        <dbReference type="EMBL" id="PPS21458.1"/>
    </source>
</evidence>